<dbReference type="EnsemblPlants" id="AET2Gv20816000.10">
    <property type="protein sequence ID" value="AET2Gv20816000.10"/>
    <property type="gene ID" value="AET2Gv20816000"/>
</dbReference>
<proteinExistence type="predicted"/>
<evidence type="ECO:0000256" key="5">
    <source>
        <dbReference type="ARBA" id="ARBA00023242"/>
    </source>
</evidence>
<keyword evidence="7" id="KW-1185">Reference proteome</keyword>
<evidence type="ECO:0000256" key="4">
    <source>
        <dbReference type="ARBA" id="ARBA00023163"/>
    </source>
</evidence>
<comment type="subcellular location">
    <subcellularLocation>
        <location evidence="1">Nucleus</location>
    </subcellularLocation>
</comment>
<keyword evidence="2" id="KW-0805">Transcription regulation</keyword>
<reference evidence="6" key="5">
    <citation type="journal article" date="2021" name="G3 (Bethesda)">
        <title>Aegilops tauschii genome assembly Aet v5.0 features greater sequence contiguity and improved annotation.</title>
        <authorList>
            <person name="Wang L."/>
            <person name="Zhu T."/>
            <person name="Rodriguez J.C."/>
            <person name="Deal K.R."/>
            <person name="Dubcovsky J."/>
            <person name="McGuire P.E."/>
            <person name="Lux T."/>
            <person name="Spannagl M."/>
            <person name="Mayer K.F.X."/>
            <person name="Baldrich P."/>
            <person name="Meyers B.C."/>
            <person name="Huo N."/>
            <person name="Gu Y.Q."/>
            <person name="Zhou H."/>
            <person name="Devos K.M."/>
            <person name="Bennetzen J.L."/>
            <person name="Unver T."/>
            <person name="Budak H."/>
            <person name="Gulick P.J."/>
            <person name="Galiba G."/>
            <person name="Kalapos B."/>
            <person name="Nelson D.R."/>
            <person name="Li P."/>
            <person name="You F.M."/>
            <person name="Luo M.C."/>
            <person name="Dvorak J."/>
        </authorList>
    </citation>
    <scope>NUCLEOTIDE SEQUENCE [LARGE SCALE GENOMIC DNA]</scope>
    <source>
        <strain evidence="6">cv. AL8/78</strain>
    </source>
</reference>
<dbReference type="Proteomes" id="UP000015105">
    <property type="component" value="Chromosome 2D"/>
</dbReference>
<evidence type="ECO:0000256" key="1">
    <source>
        <dbReference type="ARBA" id="ARBA00004123"/>
    </source>
</evidence>
<dbReference type="GO" id="GO:0005634">
    <property type="term" value="C:nucleus"/>
    <property type="evidence" value="ECO:0007669"/>
    <property type="project" value="UniProtKB-SubCell"/>
</dbReference>
<keyword evidence="3" id="KW-0238">DNA-binding</keyword>
<dbReference type="GO" id="GO:0003677">
    <property type="term" value="F:DNA binding"/>
    <property type="evidence" value="ECO:0007669"/>
    <property type="project" value="UniProtKB-KW"/>
</dbReference>
<keyword evidence="4" id="KW-0804">Transcription</keyword>
<dbReference type="SUPFAM" id="SSF101936">
    <property type="entry name" value="DNA-binding pseudobarrel domain"/>
    <property type="match status" value="1"/>
</dbReference>
<dbReference type="Gene3D" id="2.40.330.10">
    <property type="entry name" value="DNA-binding pseudobarrel domain"/>
    <property type="match status" value="1"/>
</dbReference>
<reference evidence="7" key="2">
    <citation type="journal article" date="2017" name="Nat. Plants">
        <title>The Aegilops tauschii genome reveals multiple impacts of transposons.</title>
        <authorList>
            <person name="Zhao G."/>
            <person name="Zou C."/>
            <person name="Li K."/>
            <person name="Wang K."/>
            <person name="Li T."/>
            <person name="Gao L."/>
            <person name="Zhang X."/>
            <person name="Wang H."/>
            <person name="Yang Z."/>
            <person name="Liu X."/>
            <person name="Jiang W."/>
            <person name="Mao L."/>
            <person name="Kong X."/>
            <person name="Jiao Y."/>
            <person name="Jia J."/>
        </authorList>
    </citation>
    <scope>NUCLEOTIDE SEQUENCE [LARGE SCALE GENOMIC DNA]</scope>
    <source>
        <strain evidence="7">cv. AL8/78</strain>
    </source>
</reference>
<evidence type="ECO:0000256" key="3">
    <source>
        <dbReference type="ARBA" id="ARBA00023125"/>
    </source>
</evidence>
<keyword evidence="5" id="KW-0539">Nucleus</keyword>
<sequence length="34" mass="4103">MDMSQNPPCQQLVAKDLHRTEWHFRHIFCGDFTI</sequence>
<reference evidence="7" key="1">
    <citation type="journal article" date="2014" name="Science">
        <title>Ancient hybridizations among the ancestral genomes of bread wheat.</title>
        <authorList>
            <consortium name="International Wheat Genome Sequencing Consortium,"/>
            <person name="Marcussen T."/>
            <person name="Sandve S.R."/>
            <person name="Heier L."/>
            <person name="Spannagl M."/>
            <person name="Pfeifer M."/>
            <person name="Jakobsen K.S."/>
            <person name="Wulff B.B."/>
            <person name="Steuernagel B."/>
            <person name="Mayer K.F."/>
            <person name="Olsen O.A."/>
        </authorList>
    </citation>
    <scope>NUCLEOTIDE SEQUENCE [LARGE SCALE GENOMIC DNA]</scope>
    <source>
        <strain evidence="7">cv. AL8/78</strain>
    </source>
</reference>
<dbReference type="EnsemblPlants" id="AET2Gv20816000.6">
    <property type="protein sequence ID" value="AET2Gv20816000.6"/>
    <property type="gene ID" value="AET2Gv20816000"/>
</dbReference>
<evidence type="ECO:0000313" key="6">
    <source>
        <dbReference type="EnsemblPlants" id="AET2Gv20816000.10"/>
    </source>
</evidence>
<dbReference type="AlphaFoldDB" id="A0A453CEB9"/>
<reference evidence="6" key="3">
    <citation type="journal article" date="2017" name="Nature">
        <title>Genome sequence of the progenitor of the wheat D genome Aegilops tauschii.</title>
        <authorList>
            <person name="Luo M.C."/>
            <person name="Gu Y.Q."/>
            <person name="Puiu D."/>
            <person name="Wang H."/>
            <person name="Twardziok S.O."/>
            <person name="Deal K.R."/>
            <person name="Huo N."/>
            <person name="Zhu T."/>
            <person name="Wang L."/>
            <person name="Wang Y."/>
            <person name="McGuire P.E."/>
            <person name="Liu S."/>
            <person name="Long H."/>
            <person name="Ramasamy R.K."/>
            <person name="Rodriguez J.C."/>
            <person name="Van S.L."/>
            <person name="Yuan L."/>
            <person name="Wang Z."/>
            <person name="Xia Z."/>
            <person name="Xiao L."/>
            <person name="Anderson O.D."/>
            <person name="Ouyang S."/>
            <person name="Liang Y."/>
            <person name="Zimin A.V."/>
            <person name="Pertea G."/>
            <person name="Qi P."/>
            <person name="Bennetzen J.L."/>
            <person name="Dai X."/>
            <person name="Dawson M.W."/>
            <person name="Muller H.G."/>
            <person name="Kugler K."/>
            <person name="Rivarola-Duarte L."/>
            <person name="Spannagl M."/>
            <person name="Mayer K.F.X."/>
            <person name="Lu F.H."/>
            <person name="Bevan M.W."/>
            <person name="Leroy P."/>
            <person name="Li P."/>
            <person name="You F.M."/>
            <person name="Sun Q."/>
            <person name="Liu Z."/>
            <person name="Lyons E."/>
            <person name="Wicker T."/>
            <person name="Salzberg S.L."/>
            <person name="Devos K.M."/>
            <person name="Dvorak J."/>
        </authorList>
    </citation>
    <scope>NUCLEOTIDE SEQUENCE [LARGE SCALE GENOMIC DNA]</scope>
    <source>
        <strain evidence="6">cv. AL8/78</strain>
    </source>
</reference>
<accession>A0A453CEB9</accession>
<dbReference type="Gramene" id="AET2Gv20816000.6">
    <property type="protein sequence ID" value="AET2Gv20816000.6"/>
    <property type="gene ID" value="AET2Gv20816000"/>
</dbReference>
<evidence type="ECO:0000313" key="7">
    <source>
        <dbReference type="Proteomes" id="UP000015105"/>
    </source>
</evidence>
<dbReference type="InterPro" id="IPR015300">
    <property type="entry name" value="DNA-bd_pseudobarrel_sf"/>
</dbReference>
<organism evidence="6 7">
    <name type="scientific">Aegilops tauschii subsp. strangulata</name>
    <name type="common">Goatgrass</name>
    <dbReference type="NCBI Taxonomy" id="200361"/>
    <lineage>
        <taxon>Eukaryota</taxon>
        <taxon>Viridiplantae</taxon>
        <taxon>Streptophyta</taxon>
        <taxon>Embryophyta</taxon>
        <taxon>Tracheophyta</taxon>
        <taxon>Spermatophyta</taxon>
        <taxon>Magnoliopsida</taxon>
        <taxon>Liliopsida</taxon>
        <taxon>Poales</taxon>
        <taxon>Poaceae</taxon>
        <taxon>BOP clade</taxon>
        <taxon>Pooideae</taxon>
        <taxon>Triticodae</taxon>
        <taxon>Triticeae</taxon>
        <taxon>Triticinae</taxon>
        <taxon>Aegilops</taxon>
    </lineage>
</organism>
<dbReference type="EnsemblPlants" id="AET2Gv20816000.8">
    <property type="protein sequence ID" value="AET2Gv20816000.8"/>
    <property type="gene ID" value="AET2Gv20816000"/>
</dbReference>
<protein>
    <submittedName>
        <fullName evidence="6">Uncharacterized protein</fullName>
    </submittedName>
</protein>
<name>A0A453CEB9_AEGTS</name>
<dbReference type="Gramene" id="AET2Gv20816000.8">
    <property type="protein sequence ID" value="AET2Gv20816000.8"/>
    <property type="gene ID" value="AET2Gv20816000"/>
</dbReference>
<evidence type="ECO:0000256" key="2">
    <source>
        <dbReference type="ARBA" id="ARBA00023015"/>
    </source>
</evidence>
<dbReference type="Gramene" id="AET2Gv20816000.10">
    <property type="protein sequence ID" value="AET2Gv20816000.10"/>
    <property type="gene ID" value="AET2Gv20816000"/>
</dbReference>
<reference evidence="6" key="4">
    <citation type="submission" date="2019-03" db="UniProtKB">
        <authorList>
            <consortium name="EnsemblPlants"/>
        </authorList>
    </citation>
    <scope>IDENTIFICATION</scope>
</reference>